<sequence>MPAKSWFESPTEQDWLVQRIRQDGAARPPNLKKYADAVAAEFVAEFPGAAEPLAITKRGRFQRMESPEECADRRGKRPKRCSDWIQNHWAKYTGTSQAPPSYIALKEYPAEPKVGRAKSALDLFKSENPQIAAAARETAIQDGLDIKRDWATITTRVNTAFADALKSDPRREYYYRRSQDDKDAKAAERRQQKAQQETEEQDEDLMSPRHRNKTFNDLEYTIHTFITKIASQTNTEIFIMFGGQAGNGSWKKYIMTNRAGEENDFGQDVQKSRHPGFGILDAFDQHLKRVRAYDPEGGIMEPATQSSPASSLPSHAPSPIVPSPGSPTSRDQAPQGSPAPTSHTQPAPSPTSPLQRSPLQTSPLQRTPSAASPAQRSPPSALSPQQLSGILDENPAPGCLLRAETEDSSITTTSGQSTTCPPLSLPPLASVISDDTVLPAALADDQLLPSHVDPNATEARKDLSPSGVALTAIPTPVSPREQPQQSASGDRAPAPPLLSITPSQDGVPQSQQPVAGNKPPRGRKAASAAGTVLPPGPLSPRKTRQDRKVEGELAALTTKRQTRTTAAAVVAKSSLGKRASGAPDNTTIPKKQKKSGVRR</sequence>
<evidence type="ECO:0000313" key="3">
    <source>
        <dbReference type="EMBL" id="GJE91049.1"/>
    </source>
</evidence>
<feature type="compositionally biased region" description="Polar residues" evidence="1">
    <location>
        <begin position="500"/>
        <end position="514"/>
    </location>
</feature>
<feature type="region of interest" description="Disordered" evidence="1">
    <location>
        <begin position="297"/>
        <end position="429"/>
    </location>
</feature>
<feature type="region of interest" description="Disordered" evidence="1">
    <location>
        <begin position="449"/>
        <end position="599"/>
    </location>
</feature>
<feature type="compositionally biased region" description="Low complexity" evidence="1">
    <location>
        <begin position="408"/>
        <end position="428"/>
    </location>
</feature>
<evidence type="ECO:0000313" key="4">
    <source>
        <dbReference type="Proteomes" id="UP000703269"/>
    </source>
</evidence>
<dbReference type="OrthoDB" id="2804136at2759"/>
<proteinExistence type="predicted"/>
<comment type="caution">
    <text evidence="3">The sequence shown here is derived from an EMBL/GenBank/DDBJ whole genome shotgun (WGS) entry which is preliminary data.</text>
</comment>
<feature type="compositionally biased region" description="Basic and acidic residues" evidence="1">
    <location>
        <begin position="172"/>
        <end position="191"/>
    </location>
</feature>
<dbReference type="Proteomes" id="UP000703269">
    <property type="component" value="Unassembled WGS sequence"/>
</dbReference>
<name>A0A9P3GAZ5_9APHY</name>
<feature type="region of interest" description="Disordered" evidence="1">
    <location>
        <begin position="172"/>
        <end position="212"/>
    </location>
</feature>
<evidence type="ECO:0000256" key="1">
    <source>
        <dbReference type="SAM" id="MobiDB-lite"/>
    </source>
</evidence>
<feature type="compositionally biased region" description="Low complexity" evidence="1">
    <location>
        <begin position="368"/>
        <end position="388"/>
    </location>
</feature>
<reference evidence="3 4" key="1">
    <citation type="submission" date="2021-08" db="EMBL/GenBank/DDBJ databases">
        <title>Draft Genome Sequence of Phanerochaete sordida strain YK-624.</title>
        <authorList>
            <person name="Mori T."/>
            <person name="Dohra H."/>
            <person name="Suzuki T."/>
            <person name="Kawagishi H."/>
            <person name="Hirai H."/>
        </authorList>
    </citation>
    <scope>NUCLEOTIDE SEQUENCE [LARGE SCALE GENOMIC DNA]</scope>
    <source>
        <strain evidence="3 4">YK-624</strain>
    </source>
</reference>
<evidence type="ECO:0000313" key="2">
    <source>
        <dbReference type="EMBL" id="GJE91006.1"/>
    </source>
</evidence>
<feature type="compositionally biased region" description="Low complexity" evidence="1">
    <location>
        <begin position="553"/>
        <end position="572"/>
    </location>
</feature>
<organism evidence="3 4">
    <name type="scientific">Phanerochaete sordida</name>
    <dbReference type="NCBI Taxonomy" id="48140"/>
    <lineage>
        <taxon>Eukaryota</taxon>
        <taxon>Fungi</taxon>
        <taxon>Dikarya</taxon>
        <taxon>Basidiomycota</taxon>
        <taxon>Agaricomycotina</taxon>
        <taxon>Agaricomycetes</taxon>
        <taxon>Polyporales</taxon>
        <taxon>Phanerochaetaceae</taxon>
        <taxon>Phanerochaete</taxon>
    </lineage>
</organism>
<keyword evidence="4" id="KW-1185">Reference proteome</keyword>
<accession>A0A9P3GAZ5</accession>
<feature type="compositionally biased region" description="Basic residues" evidence="1">
    <location>
        <begin position="590"/>
        <end position="599"/>
    </location>
</feature>
<feature type="compositionally biased region" description="Low complexity" evidence="1">
    <location>
        <begin position="302"/>
        <end position="318"/>
    </location>
</feature>
<protein>
    <submittedName>
        <fullName evidence="3">Uncharacterized protein</fullName>
    </submittedName>
</protein>
<gene>
    <name evidence="2" type="ORF">PsYK624_071540</name>
    <name evidence="3" type="ORF">PsYK624_071970</name>
</gene>
<dbReference type="AlphaFoldDB" id="A0A9P3GAZ5"/>
<dbReference type="EMBL" id="BPQB01000019">
    <property type="protein sequence ID" value="GJE91049.1"/>
    <property type="molecule type" value="Genomic_DNA"/>
</dbReference>
<feature type="compositionally biased region" description="Polar residues" evidence="1">
    <location>
        <begin position="326"/>
        <end position="367"/>
    </location>
</feature>
<dbReference type="EMBL" id="BPQB01000019">
    <property type="protein sequence ID" value="GJE91006.1"/>
    <property type="molecule type" value="Genomic_DNA"/>
</dbReference>